<evidence type="ECO:0008006" key="4">
    <source>
        <dbReference type="Google" id="ProtNLM"/>
    </source>
</evidence>
<feature type="transmembrane region" description="Helical" evidence="1">
    <location>
        <begin position="196"/>
        <end position="216"/>
    </location>
</feature>
<sequence length="759" mass="80559">MASRAAAVPPVPRRPDARGVLVAVGAYLALQALVLLELARSAPRFFYLDDSLAQFLPMMWWLGRNAEGGRPPILDPEQGMGGNFLGDIQYGALDPLHWVMQALAATSGDFLLISFLFGAVSVTWLGLGSLAILLTHRVPVVLAVAGAVGMASSGFFLWYGSSWWPLLWSVAWLPWFWFGLVGRGAPAVLAIGVSSWALLTSGNPYVLFFVVVLVAGHLVERRRSAGGWRGVVDRVLVIRTVSAVGGCIVALPTLLTALQLSSVMGRPEGDPLIGNIGFAVTNFADVLLGGATLMGQTNAWSGNIGLVPAMATMLVALPALALVDWRRALAAPGVVTAGLVYLAAVVATQLPTTVAVFRYPVRYLVVAEVFLPALALIALVAARRITRTRVRVAAGIVLAQFLLACFRAPVFYKWHVVAGVVAAAGLAALVVHLAGPRFRREAGVLVALLVTIAPLVSVHMMVAVQERVDAIEGTDSDGQPFRALANGYWVGTRTDDYRERSVRTDTAATVVTFGIDPDWGWDSGVLVGNANLPAGLRPGFGSLAVWHDGINEKWCRNYQGATCSTPAQLLAPAGDTGVSWLELLASDTVLLDDDAPPEIREHFDSGWRTAGTDGAWTEYQRDDVLPGRITAAAGVTVSMEGWRSDLARMDEPMDSYAVSTGSEPGRLAFRTPYYPGIEATLDGRPVEVTSIEGAALAIEVPAQVTDGRLEVSFRPIGVALMTPAVVLGLLVIVLASCAVAIVERGTGRRRAVLLAGGGR</sequence>
<feature type="transmembrane region" description="Helical" evidence="1">
    <location>
        <begin position="110"/>
        <end position="133"/>
    </location>
</feature>
<feature type="transmembrane region" description="Helical" evidence="1">
    <location>
        <begin position="416"/>
        <end position="435"/>
    </location>
</feature>
<feature type="transmembrane region" description="Helical" evidence="1">
    <location>
        <begin position="20"/>
        <end position="38"/>
    </location>
</feature>
<dbReference type="EMBL" id="JAAGWG010000027">
    <property type="protein sequence ID" value="NEK87262.1"/>
    <property type="molecule type" value="Genomic_DNA"/>
</dbReference>
<evidence type="ECO:0000313" key="2">
    <source>
        <dbReference type="EMBL" id="NEK87262.1"/>
    </source>
</evidence>
<keyword evidence="1" id="KW-1133">Transmembrane helix</keyword>
<keyword evidence="1" id="KW-0812">Transmembrane</keyword>
<feature type="transmembrane region" description="Helical" evidence="1">
    <location>
        <begin position="236"/>
        <end position="260"/>
    </location>
</feature>
<feature type="transmembrane region" description="Helical" evidence="1">
    <location>
        <begin position="718"/>
        <end position="742"/>
    </location>
</feature>
<feature type="transmembrane region" description="Helical" evidence="1">
    <location>
        <begin position="392"/>
        <end position="410"/>
    </location>
</feature>
<accession>A0A6L9W632</accession>
<comment type="caution">
    <text evidence="2">The sequence shown here is derived from an EMBL/GenBank/DDBJ whole genome shotgun (WGS) entry which is preliminary data.</text>
</comment>
<feature type="transmembrane region" description="Helical" evidence="1">
    <location>
        <begin position="442"/>
        <end position="462"/>
    </location>
</feature>
<protein>
    <recommendedName>
        <fullName evidence="4">YfhO family protein</fullName>
    </recommendedName>
</protein>
<feature type="transmembrane region" description="Helical" evidence="1">
    <location>
        <begin position="140"/>
        <end position="160"/>
    </location>
</feature>
<keyword evidence="1" id="KW-0472">Membrane</keyword>
<reference evidence="2 3" key="1">
    <citation type="submission" date="2019-12" db="EMBL/GenBank/DDBJ databases">
        <title>the WGS of Blastococcus saxobsidens 67B17.</title>
        <authorList>
            <person name="Jiang Z."/>
        </authorList>
    </citation>
    <scope>NUCLEOTIDE SEQUENCE [LARGE SCALE GENOMIC DNA]</scope>
    <source>
        <strain evidence="2 3">67B17</strain>
    </source>
</reference>
<dbReference type="AlphaFoldDB" id="A0A6L9W632"/>
<dbReference type="Proteomes" id="UP000479241">
    <property type="component" value="Unassembled WGS sequence"/>
</dbReference>
<feature type="transmembrane region" description="Helical" evidence="1">
    <location>
        <begin position="329"/>
        <end position="349"/>
    </location>
</feature>
<name>A0A6L9W632_9ACTN</name>
<gene>
    <name evidence="2" type="ORF">GCU60_16085</name>
</gene>
<proteinExistence type="predicted"/>
<feature type="transmembrane region" description="Helical" evidence="1">
    <location>
        <begin position="272"/>
        <end position="294"/>
    </location>
</feature>
<organism evidence="2 3">
    <name type="scientific">Blastococcus saxobsidens</name>
    <dbReference type="NCBI Taxonomy" id="138336"/>
    <lineage>
        <taxon>Bacteria</taxon>
        <taxon>Bacillati</taxon>
        <taxon>Actinomycetota</taxon>
        <taxon>Actinomycetes</taxon>
        <taxon>Geodermatophilales</taxon>
        <taxon>Geodermatophilaceae</taxon>
        <taxon>Blastococcus</taxon>
    </lineage>
</organism>
<feature type="transmembrane region" description="Helical" evidence="1">
    <location>
        <begin position="361"/>
        <end position="380"/>
    </location>
</feature>
<feature type="transmembrane region" description="Helical" evidence="1">
    <location>
        <begin position="166"/>
        <end position="189"/>
    </location>
</feature>
<feature type="transmembrane region" description="Helical" evidence="1">
    <location>
        <begin position="300"/>
        <end position="322"/>
    </location>
</feature>
<evidence type="ECO:0000256" key="1">
    <source>
        <dbReference type="SAM" id="Phobius"/>
    </source>
</evidence>
<evidence type="ECO:0000313" key="3">
    <source>
        <dbReference type="Proteomes" id="UP000479241"/>
    </source>
</evidence>
<dbReference type="RefSeq" id="WP_163207066.1">
    <property type="nucleotide sequence ID" value="NZ_JAAGWG010000027.1"/>
</dbReference>